<evidence type="ECO:0000313" key="8">
    <source>
        <dbReference type="EMBL" id="SMY19268.1"/>
    </source>
</evidence>
<dbReference type="InterPro" id="IPR051035">
    <property type="entry name" value="Mito_inheritance_9"/>
</dbReference>
<evidence type="ECO:0000256" key="3">
    <source>
        <dbReference type="ARBA" id="ARBA00016197"/>
    </source>
</evidence>
<dbReference type="GO" id="GO:0005739">
    <property type="term" value="C:mitochondrion"/>
    <property type="evidence" value="ECO:0007669"/>
    <property type="project" value="UniProtKB-SubCell"/>
</dbReference>
<evidence type="ECO:0000256" key="5">
    <source>
        <dbReference type="ARBA" id="ARBA00023128"/>
    </source>
</evidence>
<dbReference type="InterPro" id="IPR002575">
    <property type="entry name" value="Aminoglycoside_PTrfase"/>
</dbReference>
<dbReference type="Proteomes" id="UP000215453">
    <property type="component" value="Chromosome 1"/>
</dbReference>
<evidence type="ECO:0000256" key="2">
    <source>
        <dbReference type="ARBA" id="ARBA00005543"/>
    </source>
</evidence>
<comment type="subcellular location">
    <subcellularLocation>
        <location evidence="1">Mitochondrion</location>
    </subcellularLocation>
</comment>
<evidence type="ECO:0000256" key="6">
    <source>
        <dbReference type="ARBA" id="ARBA00031849"/>
    </source>
</evidence>
<dbReference type="EMBL" id="LT882676">
    <property type="protein sequence ID" value="SMY19268.1"/>
    <property type="molecule type" value="Genomic_DNA"/>
</dbReference>
<dbReference type="Gene3D" id="3.90.1200.10">
    <property type="match status" value="1"/>
</dbReference>
<gene>
    <name evidence="8" type="ORF">ZT1A5_G703</name>
</gene>
<evidence type="ECO:0000256" key="4">
    <source>
        <dbReference type="ARBA" id="ARBA00022946"/>
    </source>
</evidence>
<feature type="domain" description="Aminoglycoside phosphotransferase" evidence="7">
    <location>
        <begin position="124"/>
        <end position="374"/>
    </location>
</feature>
<dbReference type="Pfam" id="PF01636">
    <property type="entry name" value="APH"/>
    <property type="match status" value="1"/>
</dbReference>
<evidence type="ECO:0000313" key="9">
    <source>
        <dbReference type="Proteomes" id="UP000215453"/>
    </source>
</evidence>
<evidence type="ECO:0000259" key="7">
    <source>
        <dbReference type="Pfam" id="PF01636"/>
    </source>
</evidence>
<dbReference type="PANTHER" id="PTHR36091">
    <property type="entry name" value="ALTERED INHERITANCE OF MITOCHONDRIA PROTEIN 9, MITOCHONDRIAL"/>
    <property type="match status" value="1"/>
</dbReference>
<name>A0A1Y6L7E3_ZYMTR</name>
<dbReference type="AlphaFoldDB" id="A0A1Y6L7E3"/>
<keyword evidence="5" id="KW-0496">Mitochondrion</keyword>
<accession>A0A1Y6L7E3</accession>
<evidence type="ECO:0000256" key="1">
    <source>
        <dbReference type="ARBA" id="ARBA00004173"/>
    </source>
</evidence>
<dbReference type="Gene3D" id="3.30.200.20">
    <property type="entry name" value="Phosphorylase Kinase, domain 1"/>
    <property type="match status" value="1"/>
</dbReference>
<reference evidence="8 9" key="1">
    <citation type="submission" date="2016-10" db="EMBL/GenBank/DDBJ databases">
        <authorList>
            <person name="Varghese N."/>
        </authorList>
    </citation>
    <scope>NUCLEOTIDE SEQUENCE [LARGE SCALE GENOMIC DNA]</scope>
</reference>
<sequence length="579" mass="65219">MSCWKVKDIVIDRSVSRRWLSTFPRAARSTKCSRLRLISHAGRRCLTISCRGSAVSREDLYRYTNGSFLANQAKAFDRRYLKFNLDELCSIASRIGSISAVKEVEKMEGGFSKALLMKKIDGTEVVAKLPFKIAGPAHYTTASEVAILQYVRQHTNVPVPRVLAWNSDATNAVKSEYIVMEKAPGVQLFKVWGDMPDHDQFMLVKNLCILELELARIQFPAHGSLYLRQFLQSRGHVTVPLDASEDPEGRFCIGPTCGRLWHEEGTSGVRKGPWISLAAFGEALAEREIARLENNRSDQKSSDPHPKAEQIALLQLAREVATRMSAESLPGQFASPTLWHSDLHLGNIYVSEEDRTKIVSIIDWQSLVIQPLLCQVRFPEILELPEDYEIGGPAPSRPAGLDEMKEDERMLARHEFKQVCMARAYEAAIGIKGPQVCNALQLPSYLKDFFERCGEVLEEGAIPLRACLIELAKDWEELGCAGKCPVAFTADDLVRHELEFKDYSMYHDLQAMARKCLGTDSEGWLAPAVNIHVKRQQNKDLLQMMMDRSAEYGKTPEEVRKMALLKEAFLRQAHHSTSP</sequence>
<proteinExistence type="inferred from homology"/>
<dbReference type="SUPFAM" id="SSF56112">
    <property type="entry name" value="Protein kinase-like (PK-like)"/>
    <property type="match status" value="1"/>
</dbReference>
<comment type="similarity">
    <text evidence="2">Belongs to the AIM9 family.</text>
</comment>
<keyword evidence="4" id="KW-0809">Transit peptide</keyword>
<dbReference type="InterPro" id="IPR011009">
    <property type="entry name" value="Kinase-like_dom_sf"/>
</dbReference>
<protein>
    <recommendedName>
        <fullName evidence="3">Altered inheritance of mitochondria protein 9, mitochondrial</fullName>
    </recommendedName>
    <alternativeName>
        <fullName evidence="6">Found in mitochondrial proteome protein 29</fullName>
    </alternativeName>
</protein>
<dbReference type="PANTHER" id="PTHR36091:SF1">
    <property type="entry name" value="ALTERED INHERITANCE OF MITOCHONDRIA PROTEIN 9, MITOCHONDRIAL"/>
    <property type="match status" value="1"/>
</dbReference>
<organism evidence="8 9">
    <name type="scientific">Zymoseptoria tritici ST99CH_1A5</name>
    <dbReference type="NCBI Taxonomy" id="1276529"/>
    <lineage>
        <taxon>Eukaryota</taxon>
        <taxon>Fungi</taxon>
        <taxon>Dikarya</taxon>
        <taxon>Ascomycota</taxon>
        <taxon>Pezizomycotina</taxon>
        <taxon>Dothideomycetes</taxon>
        <taxon>Dothideomycetidae</taxon>
        <taxon>Mycosphaerellales</taxon>
        <taxon>Mycosphaerellaceae</taxon>
        <taxon>Zymoseptoria</taxon>
    </lineage>
</organism>